<dbReference type="SUPFAM" id="SSF57586">
    <property type="entry name" value="TNF receptor-like"/>
    <property type="match status" value="2"/>
</dbReference>
<dbReference type="PANTHER" id="PTHR15511:SF2">
    <property type="entry name" value="TUMOR NECROSIS FACTOR RECEPTOR SUPERFAMILY MEMBER 13B"/>
    <property type="match status" value="1"/>
</dbReference>
<dbReference type="GO" id="GO:0001782">
    <property type="term" value="P:B cell homeostasis"/>
    <property type="evidence" value="ECO:0007669"/>
    <property type="project" value="TreeGrafter"/>
</dbReference>
<dbReference type="Gene3D" id="4.10.1290.10">
    <property type="entry name" value="Tumor necrosis factor receptor superfamily"/>
    <property type="match status" value="2"/>
</dbReference>
<dbReference type="Proteomes" id="UP000504630">
    <property type="component" value="Chromosome 19"/>
</dbReference>
<dbReference type="InterPro" id="IPR022317">
    <property type="entry name" value="TNFR_13B"/>
</dbReference>
<reference evidence="5" key="1">
    <citation type="submission" date="2025-08" db="UniProtKB">
        <authorList>
            <consortium name="RefSeq"/>
        </authorList>
    </citation>
    <scope>IDENTIFICATION</scope>
</reference>
<dbReference type="PANTHER" id="PTHR15511">
    <property type="entry name" value="TUMOR NECROSIS FACTOR RECEPTOR SUPERFAMILY MEMBER 13B"/>
    <property type="match status" value="1"/>
</dbReference>
<dbReference type="KEGG" id="cgob:115024660"/>
<dbReference type="GO" id="GO:0002244">
    <property type="term" value="P:hematopoietic progenitor cell differentiation"/>
    <property type="evidence" value="ECO:0007669"/>
    <property type="project" value="TreeGrafter"/>
</dbReference>
<dbReference type="InterPro" id="IPR015384">
    <property type="entry name" value="TACI_Cys-rich-dom"/>
</dbReference>
<keyword evidence="2" id="KW-0472">Membrane</keyword>
<dbReference type="AlphaFoldDB" id="A0A6J2RSI9"/>
<keyword evidence="2" id="KW-1133">Transmembrane helix</keyword>
<dbReference type="PROSITE" id="PS00652">
    <property type="entry name" value="TNFR_NGFR_1"/>
    <property type="match status" value="1"/>
</dbReference>
<dbReference type="CTD" id="23495"/>
<proteinExistence type="predicted"/>
<accession>A0A6J2RSI9</accession>
<feature type="domain" description="TNFR-Cys" evidence="3">
    <location>
        <begin position="5"/>
        <end position="43"/>
    </location>
</feature>
<dbReference type="Pfam" id="PF09305">
    <property type="entry name" value="TACI-CRD2"/>
    <property type="match status" value="2"/>
</dbReference>
<dbReference type="GeneID" id="115024660"/>
<feature type="region of interest" description="Disordered" evidence="1">
    <location>
        <begin position="140"/>
        <end position="175"/>
    </location>
</feature>
<keyword evidence="4" id="KW-1185">Reference proteome</keyword>
<evidence type="ECO:0000256" key="2">
    <source>
        <dbReference type="SAM" id="Phobius"/>
    </source>
</evidence>
<keyword evidence="5" id="KW-0675">Receptor</keyword>
<organism evidence="4 5">
    <name type="scientific">Cottoperca gobio</name>
    <name type="common">Frogmouth</name>
    <name type="synonym">Aphritis gobio</name>
    <dbReference type="NCBI Taxonomy" id="56716"/>
    <lineage>
        <taxon>Eukaryota</taxon>
        <taxon>Metazoa</taxon>
        <taxon>Chordata</taxon>
        <taxon>Craniata</taxon>
        <taxon>Vertebrata</taxon>
        <taxon>Euteleostomi</taxon>
        <taxon>Actinopterygii</taxon>
        <taxon>Neopterygii</taxon>
        <taxon>Teleostei</taxon>
        <taxon>Neoteleostei</taxon>
        <taxon>Acanthomorphata</taxon>
        <taxon>Eupercaria</taxon>
        <taxon>Perciformes</taxon>
        <taxon>Notothenioidei</taxon>
        <taxon>Bovichtidae</taxon>
        <taxon>Cottoperca</taxon>
    </lineage>
</organism>
<gene>
    <name evidence="5" type="primary">tnfrsf13b</name>
</gene>
<protein>
    <submittedName>
        <fullName evidence="5">Tumor necrosis factor receptor superfamily member 13B</fullName>
    </submittedName>
</protein>
<evidence type="ECO:0000259" key="3">
    <source>
        <dbReference type="PROSITE" id="PS00652"/>
    </source>
</evidence>
<evidence type="ECO:0000256" key="1">
    <source>
        <dbReference type="SAM" id="MobiDB-lite"/>
    </source>
</evidence>
<dbReference type="GO" id="GO:0030889">
    <property type="term" value="P:negative regulation of B cell proliferation"/>
    <property type="evidence" value="ECO:0007669"/>
    <property type="project" value="TreeGrafter"/>
</dbReference>
<feature type="transmembrane region" description="Helical" evidence="2">
    <location>
        <begin position="104"/>
        <end position="129"/>
    </location>
</feature>
<dbReference type="InParanoid" id="A0A6J2RSI9"/>
<dbReference type="GO" id="GO:0005886">
    <property type="term" value="C:plasma membrane"/>
    <property type="evidence" value="ECO:0007669"/>
    <property type="project" value="InterPro"/>
</dbReference>
<dbReference type="OrthoDB" id="9934669at2759"/>
<dbReference type="InterPro" id="IPR001368">
    <property type="entry name" value="TNFR/NGFR_Cys_rich_reg"/>
</dbReference>
<evidence type="ECO:0000313" key="4">
    <source>
        <dbReference type="Proteomes" id="UP000504630"/>
    </source>
</evidence>
<dbReference type="RefSeq" id="XP_029312295.1">
    <property type="nucleotide sequence ID" value="XM_029456435.1"/>
</dbReference>
<keyword evidence="2" id="KW-0812">Transmembrane</keyword>
<name>A0A6J2RSI9_COTGO</name>
<sequence length="239" mass="26351">MDGRCPAGQYWDALLKNCISCDQICKQKHIISRCTSHCESASCKALPGHYYDLLLKKCVRCAKVCGRHPAECSQLCHTPSPPVTTNTLLVEVTSHVQNPRDSTVLLYSLLALCMMLLLSSLSLAFAVLLRGARAKSFNRGAKEANQHQESVGQRGQEVGRPGKSSEEPSYDSSPTETCVCVYCFPDLKALGHGNNKPLREPLYQQPDLQRAQIEKRGPVWTVEDLYTSGLQVQEETAVG</sequence>
<evidence type="ECO:0000313" key="5">
    <source>
        <dbReference type="RefSeq" id="XP_029312295.1"/>
    </source>
</evidence>